<name>A0ABS0GCX2_9VIBR</name>
<comment type="caution">
    <text evidence="1">The sequence shown here is derived from an EMBL/GenBank/DDBJ whole genome shotgun (WGS) entry which is preliminary data.</text>
</comment>
<gene>
    <name evidence="1" type="ORF">I1A42_06805</name>
</gene>
<dbReference type="RefSeq" id="WP_196123004.1">
    <property type="nucleotide sequence ID" value="NZ_JADPMR010000001.1"/>
</dbReference>
<evidence type="ECO:0000313" key="2">
    <source>
        <dbReference type="Proteomes" id="UP000597206"/>
    </source>
</evidence>
<reference evidence="1 2" key="1">
    <citation type="submission" date="2020-11" db="EMBL/GenBank/DDBJ databases">
        <title>Vibrio nitrifigilis sp. nov., a marine nitrogen-fixing bacterium isolated from the lagoon sediment of an islet inside an atoll.</title>
        <authorList>
            <person name="Wang L.-T."/>
            <person name="Shieh W.Y."/>
        </authorList>
    </citation>
    <scope>NUCLEOTIDE SEQUENCE [LARGE SCALE GENOMIC DNA]</scope>
    <source>
        <strain evidence="1 2">NFV-1</strain>
    </source>
</reference>
<protein>
    <submittedName>
        <fullName evidence="1">Uncharacterized protein</fullName>
    </submittedName>
</protein>
<keyword evidence="2" id="KW-1185">Reference proteome</keyword>
<organism evidence="1 2">
    <name type="scientific">Vibrio nitrifigilis</name>
    <dbReference type="NCBI Taxonomy" id="2789781"/>
    <lineage>
        <taxon>Bacteria</taxon>
        <taxon>Pseudomonadati</taxon>
        <taxon>Pseudomonadota</taxon>
        <taxon>Gammaproteobacteria</taxon>
        <taxon>Vibrionales</taxon>
        <taxon>Vibrionaceae</taxon>
        <taxon>Vibrio</taxon>
    </lineage>
</organism>
<dbReference type="EMBL" id="JADPMR010000001">
    <property type="protein sequence ID" value="MBF9000266.1"/>
    <property type="molecule type" value="Genomic_DNA"/>
</dbReference>
<accession>A0ABS0GCX2</accession>
<dbReference type="Proteomes" id="UP000597206">
    <property type="component" value="Unassembled WGS sequence"/>
</dbReference>
<sequence length="111" mass="11096">MKSKLIIGLGLIFGYINSSNAISITIGSAEAVCAVSVSGTATGGATAVSLYLEQDGTETTLVVNDSISTDGTYEWTGVVSGISSLDDATIKAVTNRQVSATSNVNGSCVAG</sequence>
<proteinExistence type="predicted"/>
<evidence type="ECO:0000313" key="1">
    <source>
        <dbReference type="EMBL" id="MBF9000266.1"/>
    </source>
</evidence>